<evidence type="ECO:0000256" key="2">
    <source>
        <dbReference type="ARBA" id="ARBA00009045"/>
    </source>
</evidence>
<comment type="similarity">
    <text evidence="2">Belongs to the peptidase S54 family.</text>
</comment>
<keyword evidence="10" id="KW-1185">Reference proteome</keyword>
<evidence type="ECO:0000313" key="10">
    <source>
        <dbReference type="Proteomes" id="UP000199228"/>
    </source>
</evidence>
<keyword evidence="6 7" id="KW-0472">Membrane</keyword>
<feature type="transmembrane region" description="Helical" evidence="7">
    <location>
        <begin position="308"/>
        <end position="324"/>
    </location>
</feature>
<evidence type="ECO:0000256" key="7">
    <source>
        <dbReference type="SAM" id="Phobius"/>
    </source>
</evidence>
<gene>
    <name evidence="9" type="ORF">SAMN02910417_00071</name>
</gene>
<dbReference type="InterPro" id="IPR035952">
    <property type="entry name" value="Rhomboid-like_sf"/>
</dbReference>
<evidence type="ECO:0000313" key="9">
    <source>
        <dbReference type="EMBL" id="SDB01772.1"/>
    </source>
</evidence>
<dbReference type="PANTHER" id="PTHR43731:SF14">
    <property type="entry name" value="PRESENILIN-ASSOCIATED RHOMBOID-LIKE PROTEIN, MITOCHONDRIAL"/>
    <property type="match status" value="1"/>
</dbReference>
<dbReference type="InterPro" id="IPR022764">
    <property type="entry name" value="Peptidase_S54_rhomboid_dom"/>
</dbReference>
<name>A0A1G6A040_EUBOX</name>
<dbReference type="GO" id="GO:0006508">
    <property type="term" value="P:proteolysis"/>
    <property type="evidence" value="ECO:0007669"/>
    <property type="project" value="UniProtKB-KW"/>
</dbReference>
<evidence type="ECO:0000256" key="5">
    <source>
        <dbReference type="ARBA" id="ARBA00022989"/>
    </source>
</evidence>
<sequence length="355" mass="39806">MIKQFDQALKQNGYRFLSVRPEEAGVYYRQIGNLVQVVTGIQCHEGFDLTTQLVQRMQASIEKLFSGKESAQFGILPMKEPIRVQQMVVLLSESPARERAVCASVRGVWMIDTAAKQLMIYENQPADFYGLNAILEQLLIGEKEEKTASVNRSNMRQRINRRIGYCNLALIVSNIIIFAMLSVIGDTTDANFMVEHGAMYAPFITAGKEWYRIFTSMFLHFGFEHLLNNMIILACIGNYLERTMGHVRYLILYFIAGMIGNMGSLYVSIYDQDLAVSAGASGAIFGVIGGLLWVVICHKGRLENLSTKGLLIMIILSLYFGFTSSGVDNVAHVAGLIGGFVCAMILYRKRYRHCL</sequence>
<dbReference type="SUPFAM" id="SSF144091">
    <property type="entry name" value="Rhomboid-like"/>
    <property type="match status" value="1"/>
</dbReference>
<keyword evidence="4" id="KW-0378">Hydrolase</keyword>
<dbReference type="RefSeq" id="WP_242870498.1">
    <property type="nucleotide sequence ID" value="NZ_FMXR01000004.1"/>
</dbReference>
<keyword evidence="5 7" id="KW-1133">Transmembrane helix</keyword>
<evidence type="ECO:0000256" key="3">
    <source>
        <dbReference type="ARBA" id="ARBA00022692"/>
    </source>
</evidence>
<dbReference type="AlphaFoldDB" id="A0A1G6A040"/>
<feature type="transmembrane region" description="Helical" evidence="7">
    <location>
        <begin position="217"/>
        <end position="237"/>
    </location>
</feature>
<reference evidence="9 10" key="1">
    <citation type="submission" date="2016-10" db="EMBL/GenBank/DDBJ databases">
        <authorList>
            <person name="de Groot N.N."/>
        </authorList>
    </citation>
    <scope>NUCLEOTIDE SEQUENCE [LARGE SCALE GENOMIC DNA]</scope>
    <source>
        <strain evidence="9 10">DSM 3217</strain>
    </source>
</reference>
<evidence type="ECO:0000256" key="1">
    <source>
        <dbReference type="ARBA" id="ARBA00004141"/>
    </source>
</evidence>
<dbReference type="PANTHER" id="PTHR43731">
    <property type="entry name" value="RHOMBOID PROTEASE"/>
    <property type="match status" value="1"/>
</dbReference>
<dbReference type="Gene3D" id="1.20.1540.10">
    <property type="entry name" value="Rhomboid-like"/>
    <property type="match status" value="1"/>
</dbReference>
<dbReference type="STRING" id="1732.SAMN02910417_00071"/>
<proteinExistence type="inferred from homology"/>
<protein>
    <submittedName>
        <fullName evidence="9">Rhomboid protease GluP</fullName>
    </submittedName>
</protein>
<dbReference type="GO" id="GO:0004252">
    <property type="term" value="F:serine-type endopeptidase activity"/>
    <property type="evidence" value="ECO:0007669"/>
    <property type="project" value="InterPro"/>
</dbReference>
<feature type="transmembrane region" description="Helical" evidence="7">
    <location>
        <begin position="275"/>
        <end position="296"/>
    </location>
</feature>
<dbReference type="Proteomes" id="UP000199228">
    <property type="component" value="Unassembled WGS sequence"/>
</dbReference>
<dbReference type="InterPro" id="IPR050925">
    <property type="entry name" value="Rhomboid_protease_S54"/>
</dbReference>
<evidence type="ECO:0000259" key="8">
    <source>
        <dbReference type="Pfam" id="PF01694"/>
    </source>
</evidence>
<evidence type="ECO:0000256" key="6">
    <source>
        <dbReference type="ARBA" id="ARBA00023136"/>
    </source>
</evidence>
<feature type="transmembrane region" description="Helical" evidence="7">
    <location>
        <begin position="163"/>
        <end position="184"/>
    </location>
</feature>
<dbReference type="GO" id="GO:0016020">
    <property type="term" value="C:membrane"/>
    <property type="evidence" value="ECO:0007669"/>
    <property type="project" value="UniProtKB-SubCell"/>
</dbReference>
<dbReference type="Pfam" id="PF01694">
    <property type="entry name" value="Rhomboid"/>
    <property type="match status" value="1"/>
</dbReference>
<organism evidence="9 10">
    <name type="scientific">Eubacterium oxidoreducens</name>
    <dbReference type="NCBI Taxonomy" id="1732"/>
    <lineage>
        <taxon>Bacteria</taxon>
        <taxon>Bacillati</taxon>
        <taxon>Bacillota</taxon>
        <taxon>Clostridia</taxon>
        <taxon>Eubacteriales</taxon>
        <taxon>Eubacteriaceae</taxon>
        <taxon>Eubacterium</taxon>
    </lineage>
</organism>
<evidence type="ECO:0000256" key="4">
    <source>
        <dbReference type="ARBA" id="ARBA00022801"/>
    </source>
</evidence>
<comment type="subcellular location">
    <subcellularLocation>
        <location evidence="1">Membrane</location>
        <topology evidence="1">Multi-pass membrane protein</topology>
    </subcellularLocation>
</comment>
<keyword evidence="9" id="KW-0645">Protease</keyword>
<feature type="domain" description="Peptidase S54 rhomboid" evidence="8">
    <location>
        <begin position="208"/>
        <end position="348"/>
    </location>
</feature>
<keyword evidence="3 7" id="KW-0812">Transmembrane</keyword>
<feature type="transmembrane region" description="Helical" evidence="7">
    <location>
        <begin position="249"/>
        <end position="269"/>
    </location>
</feature>
<accession>A0A1G6A040</accession>
<feature type="transmembrane region" description="Helical" evidence="7">
    <location>
        <begin position="330"/>
        <end position="347"/>
    </location>
</feature>
<dbReference type="EMBL" id="FMXR01000004">
    <property type="protein sequence ID" value="SDB01772.1"/>
    <property type="molecule type" value="Genomic_DNA"/>
</dbReference>